<accession>A0A499VQM0</accession>
<protein>
    <submittedName>
        <fullName evidence="1">Uncharacterized protein</fullName>
    </submittedName>
</protein>
<sequence>MHREIRLAREQCGIDLLGERALAVDLGQIPIHLSPVVFTATTSVRVRGWSAASSARTRATWASAMGESRETIRISSRADMPLTIARRIRASTTIPEAHLGCAGSMLTTSDGCASAIG</sequence>
<evidence type="ECO:0000313" key="1">
    <source>
        <dbReference type="EMBL" id="BBJ48667.1"/>
    </source>
</evidence>
<dbReference type="AlphaFoldDB" id="A0A499VQM0"/>
<proteinExistence type="predicted"/>
<name>A0A499VQM0_STRAX</name>
<reference evidence="1" key="1">
    <citation type="submission" date="2019-04" db="EMBL/GenBank/DDBJ databases">
        <title>Draft genome sequences of Streptomyces avermitilis MC3.</title>
        <authorList>
            <person name="Komaki H."/>
            <person name="Tamura T."/>
            <person name="Hosoyama A."/>
        </authorList>
    </citation>
    <scope>NUCLEOTIDE SEQUENCE</scope>
    <source>
        <strain evidence="1">MC3</strain>
    </source>
</reference>
<dbReference type="EMBL" id="AP019621">
    <property type="protein sequence ID" value="BBJ48667.1"/>
    <property type="molecule type" value="Genomic_DNA"/>
</dbReference>
<organism evidence="1">
    <name type="scientific">Streptomyces avermitilis</name>
    <dbReference type="NCBI Taxonomy" id="33903"/>
    <lineage>
        <taxon>Bacteria</taxon>
        <taxon>Bacillati</taxon>
        <taxon>Actinomycetota</taxon>
        <taxon>Actinomycetes</taxon>
        <taxon>Kitasatosporales</taxon>
        <taxon>Streptomycetaceae</taxon>
        <taxon>Streptomyces</taxon>
    </lineage>
</organism>
<gene>
    <name evidence="1" type="ORF">SAVMC3_12960</name>
</gene>